<protein>
    <submittedName>
        <fullName evidence="3">Uncharacterized protein</fullName>
    </submittedName>
</protein>
<evidence type="ECO:0000313" key="4">
    <source>
        <dbReference type="Proteomes" id="UP001501508"/>
    </source>
</evidence>
<feature type="transmembrane region" description="Helical" evidence="2">
    <location>
        <begin position="106"/>
        <end position="123"/>
    </location>
</feature>
<keyword evidence="2" id="KW-1133">Transmembrane helix</keyword>
<reference evidence="4" key="1">
    <citation type="journal article" date="2019" name="Int. J. Syst. Evol. Microbiol.">
        <title>The Global Catalogue of Microorganisms (GCM) 10K type strain sequencing project: providing services to taxonomists for standard genome sequencing and annotation.</title>
        <authorList>
            <consortium name="The Broad Institute Genomics Platform"/>
            <consortium name="The Broad Institute Genome Sequencing Center for Infectious Disease"/>
            <person name="Wu L."/>
            <person name="Ma J."/>
        </authorList>
    </citation>
    <scope>NUCLEOTIDE SEQUENCE [LARGE SCALE GENOMIC DNA]</scope>
    <source>
        <strain evidence="4">JCM 31920</strain>
    </source>
</reference>
<proteinExistence type="predicted"/>
<gene>
    <name evidence="3" type="ORF">GCM10023091_25390</name>
</gene>
<feature type="compositionally biased region" description="Low complexity" evidence="1">
    <location>
        <begin position="79"/>
        <end position="92"/>
    </location>
</feature>
<organism evidence="3 4">
    <name type="scientific">Ravibacter arvi</name>
    <dbReference type="NCBI Taxonomy" id="2051041"/>
    <lineage>
        <taxon>Bacteria</taxon>
        <taxon>Pseudomonadati</taxon>
        <taxon>Bacteroidota</taxon>
        <taxon>Cytophagia</taxon>
        <taxon>Cytophagales</taxon>
        <taxon>Spirosomataceae</taxon>
        <taxon>Ravibacter</taxon>
    </lineage>
</organism>
<sequence>MQSYQPQTLLSGRFLLKEQLSRDAVAGQQVWAVTDTQTGKGLIARIHANGHIDWFNDNRPDTAEVKPAAAPSPSPGDQAASSSSLPPVAAATPPEPEADRRRKGGGIWFFLLLLAVAGIFGYYNQSLVKDQISAIKSHFPGGVDSLATDPTGDPVRPPTGAENNLFGHNSSLPVWEPEATETVSPPAAADNTDGPAEALRMQFRMISAADPYAEISTPDFDKAAALLRQLRQAGRHPILCDSIYTIATDRADQFYLGFRNNRPEAREKAVAWYKISAAAKESGHSKKRLSELQPPRQTRKESTPVTDYFPKDPELNLN</sequence>
<name>A0ABP8LZ71_9BACT</name>
<keyword evidence="2" id="KW-0812">Transmembrane</keyword>
<keyword evidence="2" id="KW-0472">Membrane</keyword>
<feature type="region of interest" description="Disordered" evidence="1">
    <location>
        <begin position="58"/>
        <end position="100"/>
    </location>
</feature>
<evidence type="ECO:0000256" key="2">
    <source>
        <dbReference type="SAM" id="Phobius"/>
    </source>
</evidence>
<dbReference type="EMBL" id="BAABEY010000025">
    <property type="protein sequence ID" value="GAA4440967.1"/>
    <property type="molecule type" value="Genomic_DNA"/>
</dbReference>
<comment type="caution">
    <text evidence="3">The sequence shown here is derived from an EMBL/GenBank/DDBJ whole genome shotgun (WGS) entry which is preliminary data.</text>
</comment>
<feature type="compositionally biased region" description="Basic and acidic residues" evidence="1">
    <location>
        <begin position="281"/>
        <end position="290"/>
    </location>
</feature>
<dbReference type="Proteomes" id="UP001501508">
    <property type="component" value="Unassembled WGS sequence"/>
</dbReference>
<feature type="region of interest" description="Disordered" evidence="1">
    <location>
        <begin position="280"/>
        <end position="318"/>
    </location>
</feature>
<evidence type="ECO:0000313" key="3">
    <source>
        <dbReference type="EMBL" id="GAA4440967.1"/>
    </source>
</evidence>
<evidence type="ECO:0000256" key="1">
    <source>
        <dbReference type="SAM" id="MobiDB-lite"/>
    </source>
</evidence>
<keyword evidence="4" id="KW-1185">Reference proteome</keyword>
<feature type="compositionally biased region" description="Basic and acidic residues" evidence="1">
    <location>
        <begin position="309"/>
        <end position="318"/>
    </location>
</feature>
<dbReference type="RefSeq" id="WP_345029682.1">
    <property type="nucleotide sequence ID" value="NZ_BAABEY010000025.1"/>
</dbReference>
<accession>A0ABP8LZ71</accession>